<dbReference type="InterPro" id="IPR018062">
    <property type="entry name" value="HTH_AraC-typ_CS"/>
</dbReference>
<dbReference type="PANTHER" id="PTHR43280">
    <property type="entry name" value="ARAC-FAMILY TRANSCRIPTIONAL REGULATOR"/>
    <property type="match status" value="1"/>
</dbReference>
<evidence type="ECO:0000313" key="6">
    <source>
        <dbReference type="EMBL" id="MDQ0422856.1"/>
    </source>
</evidence>
<dbReference type="SUPFAM" id="SSF46689">
    <property type="entry name" value="Homeodomain-like"/>
    <property type="match status" value="1"/>
</dbReference>
<dbReference type="PANTHER" id="PTHR43280:SF32">
    <property type="entry name" value="TRANSCRIPTIONAL REGULATORY PROTEIN"/>
    <property type="match status" value="1"/>
</dbReference>
<gene>
    <name evidence="6" type="ORF">J2045_003906</name>
</gene>
<dbReference type="SMART" id="SM00342">
    <property type="entry name" value="HTH_ARAC"/>
    <property type="match status" value="1"/>
</dbReference>
<dbReference type="RefSeq" id="WP_307375943.1">
    <property type="nucleotide sequence ID" value="NZ_JAUSUW010000013.1"/>
</dbReference>
<name>A0ABU0GDQ1_9HYPH</name>
<dbReference type="Pfam" id="PF02311">
    <property type="entry name" value="AraC_binding"/>
    <property type="match status" value="1"/>
</dbReference>
<dbReference type="InterPro" id="IPR047264">
    <property type="entry name" value="Cupin_HpaA-like_N"/>
</dbReference>
<dbReference type="PROSITE" id="PS01124">
    <property type="entry name" value="HTH_ARAC_FAMILY_2"/>
    <property type="match status" value="1"/>
</dbReference>
<feature type="domain" description="HTH araC/xylS-type" evidence="5">
    <location>
        <begin position="187"/>
        <end position="285"/>
    </location>
</feature>
<dbReference type="Pfam" id="PF12833">
    <property type="entry name" value="HTH_18"/>
    <property type="match status" value="1"/>
</dbReference>
<keyword evidence="1" id="KW-0805">Transcription regulation</keyword>
<dbReference type="EMBL" id="JAUSUW010000013">
    <property type="protein sequence ID" value="MDQ0422856.1"/>
    <property type="molecule type" value="Genomic_DNA"/>
</dbReference>
<evidence type="ECO:0000256" key="2">
    <source>
        <dbReference type="ARBA" id="ARBA00023125"/>
    </source>
</evidence>
<dbReference type="PRINTS" id="PR00032">
    <property type="entry name" value="HTHARAC"/>
</dbReference>
<dbReference type="Gene3D" id="1.10.10.60">
    <property type="entry name" value="Homeodomain-like"/>
    <property type="match status" value="1"/>
</dbReference>
<keyword evidence="3" id="KW-0010">Activator</keyword>
<evidence type="ECO:0000256" key="3">
    <source>
        <dbReference type="ARBA" id="ARBA00023159"/>
    </source>
</evidence>
<sequence>MTEKAGIPSFFVYGEPTRTLDVGFVHVETVMDRRSVHFGHVAPHQHPQMGQITYWLRGKGSYRIEDRTWSFSAPTVSFVPSSVVHGFDVEDMSDAAVISMSDDLLRSLQPQVDLNLDRPCLLTGAGSDPAWQRLAALIGMVVDDYRDTSATSQKLLSSLLAVVFSQIDRLAGGTGMAEATPSVRLAAALRRAIDRHYRDDIPVSGYVELLATTPHLLDKAARETFGQSVKDMLMERRILEAKRLLMFTIRPVEDIGREIGFQDPAYFSRFFRKRTGHAPADWRRRQFQP</sequence>
<dbReference type="InterPro" id="IPR020449">
    <property type="entry name" value="Tscrpt_reg_AraC-type_HTH"/>
</dbReference>
<dbReference type="Gene3D" id="2.60.120.10">
    <property type="entry name" value="Jelly Rolls"/>
    <property type="match status" value="1"/>
</dbReference>
<evidence type="ECO:0000256" key="4">
    <source>
        <dbReference type="ARBA" id="ARBA00023163"/>
    </source>
</evidence>
<organism evidence="6 7">
    <name type="scientific">Peteryoungia aggregata LMG 23059</name>
    <dbReference type="NCBI Taxonomy" id="1368425"/>
    <lineage>
        <taxon>Bacteria</taxon>
        <taxon>Pseudomonadati</taxon>
        <taxon>Pseudomonadota</taxon>
        <taxon>Alphaproteobacteria</taxon>
        <taxon>Hyphomicrobiales</taxon>
        <taxon>Rhizobiaceae</taxon>
        <taxon>Peteryoungia</taxon>
    </lineage>
</organism>
<dbReference type="PROSITE" id="PS00041">
    <property type="entry name" value="HTH_ARAC_FAMILY_1"/>
    <property type="match status" value="1"/>
</dbReference>
<dbReference type="CDD" id="cd06999">
    <property type="entry name" value="cupin_HpaA-like_N"/>
    <property type="match status" value="1"/>
</dbReference>
<dbReference type="InterPro" id="IPR003313">
    <property type="entry name" value="AraC-bd"/>
</dbReference>
<dbReference type="InterPro" id="IPR011051">
    <property type="entry name" value="RmlC_Cupin_sf"/>
</dbReference>
<dbReference type="InterPro" id="IPR014710">
    <property type="entry name" value="RmlC-like_jellyroll"/>
</dbReference>
<dbReference type="InterPro" id="IPR009057">
    <property type="entry name" value="Homeodomain-like_sf"/>
</dbReference>
<protein>
    <submittedName>
        <fullName evidence="6">AraC family transcriptional activator of pobA</fullName>
    </submittedName>
</protein>
<proteinExistence type="predicted"/>
<evidence type="ECO:0000256" key="1">
    <source>
        <dbReference type="ARBA" id="ARBA00023015"/>
    </source>
</evidence>
<keyword evidence="2" id="KW-0238">DNA-binding</keyword>
<accession>A0ABU0GDQ1</accession>
<reference evidence="6 7" key="1">
    <citation type="submission" date="2023-07" db="EMBL/GenBank/DDBJ databases">
        <title>Genomic Encyclopedia of Type Strains, Phase IV (KMG-IV): sequencing the most valuable type-strain genomes for metagenomic binning, comparative biology and taxonomic classification.</title>
        <authorList>
            <person name="Goeker M."/>
        </authorList>
    </citation>
    <scope>NUCLEOTIDE SEQUENCE [LARGE SCALE GENOMIC DNA]</scope>
    <source>
        <strain evidence="6 7">DSM 1111</strain>
    </source>
</reference>
<dbReference type="SUPFAM" id="SSF51182">
    <property type="entry name" value="RmlC-like cupins"/>
    <property type="match status" value="1"/>
</dbReference>
<dbReference type="Proteomes" id="UP001238496">
    <property type="component" value="Unassembled WGS sequence"/>
</dbReference>
<keyword evidence="7" id="KW-1185">Reference proteome</keyword>
<dbReference type="InterPro" id="IPR018060">
    <property type="entry name" value="HTH_AraC"/>
</dbReference>
<keyword evidence="4" id="KW-0804">Transcription</keyword>
<evidence type="ECO:0000259" key="5">
    <source>
        <dbReference type="PROSITE" id="PS01124"/>
    </source>
</evidence>
<comment type="caution">
    <text evidence="6">The sequence shown here is derived from an EMBL/GenBank/DDBJ whole genome shotgun (WGS) entry which is preliminary data.</text>
</comment>
<evidence type="ECO:0000313" key="7">
    <source>
        <dbReference type="Proteomes" id="UP001238496"/>
    </source>
</evidence>